<dbReference type="STRING" id="1484.SA87_01960"/>
<dbReference type="Proteomes" id="UP000243024">
    <property type="component" value="Unassembled WGS sequence"/>
</dbReference>
<dbReference type="CDD" id="cd00390">
    <property type="entry name" value="Urease_gamma"/>
    <property type="match status" value="1"/>
</dbReference>
<dbReference type="InterPro" id="IPR008223">
    <property type="entry name" value="Urease_gamma-beta_su"/>
</dbReference>
<dbReference type="NCBIfam" id="NF009671">
    <property type="entry name" value="PRK13192.1"/>
    <property type="match status" value="1"/>
</dbReference>
<dbReference type="InterPro" id="IPR036461">
    <property type="entry name" value="Urease_betasu_sf"/>
</dbReference>
<protein>
    <recommendedName>
        <fullName evidence="2">urease</fullName>
        <ecNumber evidence="2">3.5.1.5</ecNumber>
    </recommendedName>
</protein>
<sequence length="244" mass="26593">MHLMPREVEKMLVYLAGIIARDRKARGLKLNYPEAVALISMELQEGIRAGKSVAELMEYGIQILTADDVMDGVAEMIDEIQVEGTFPDGTKLVTVHRPIRPRTAQAAEAGEPEQMVPAAAVPGEVLVVDEPVLANAGRDTRTLQVSNTGDRPVQVGSHYHFFEVNPALQFDRAAAFGYRLNIPAGTAVRFEPGETKTVELVELGGTGRIVGLNGLTEGDRHSPEVRQRALRRARELGFKGAEES</sequence>
<dbReference type="SUPFAM" id="SSF54111">
    <property type="entry name" value="Urease, gamma-subunit"/>
    <property type="match status" value="1"/>
</dbReference>
<dbReference type="NCBIfam" id="TIGR00193">
    <property type="entry name" value="urease_gam"/>
    <property type="match status" value="1"/>
</dbReference>
<comment type="catalytic activity">
    <reaction evidence="5">
        <text>urea + 2 H2O + H(+) = hydrogencarbonate + 2 NH4(+)</text>
        <dbReference type="Rhea" id="RHEA:20557"/>
        <dbReference type="ChEBI" id="CHEBI:15377"/>
        <dbReference type="ChEBI" id="CHEBI:15378"/>
        <dbReference type="ChEBI" id="CHEBI:16199"/>
        <dbReference type="ChEBI" id="CHEBI:17544"/>
        <dbReference type="ChEBI" id="CHEBI:28938"/>
        <dbReference type="EC" id="3.5.1.5"/>
    </reaction>
</comment>
<evidence type="ECO:0000256" key="5">
    <source>
        <dbReference type="ARBA" id="ARBA00047778"/>
    </source>
</evidence>
<keyword evidence="7" id="KW-1185">Reference proteome</keyword>
<dbReference type="NCBIfam" id="NF009682">
    <property type="entry name" value="PRK13203.1"/>
    <property type="match status" value="1"/>
</dbReference>
<dbReference type="HAMAP" id="MF_01955">
    <property type="entry name" value="Urease_beta_gamma"/>
    <property type="match status" value="1"/>
</dbReference>
<dbReference type="InterPro" id="IPR002019">
    <property type="entry name" value="Urease_beta-like"/>
</dbReference>
<dbReference type="GO" id="GO:0016151">
    <property type="term" value="F:nickel cation binding"/>
    <property type="evidence" value="ECO:0007669"/>
    <property type="project" value="InterPro"/>
</dbReference>
<keyword evidence="4" id="KW-0378">Hydrolase</keyword>
<dbReference type="PIRSF" id="PIRSF001225">
    <property type="entry name" value="Urease_gammabeta"/>
    <property type="match status" value="1"/>
</dbReference>
<dbReference type="CDD" id="cd00407">
    <property type="entry name" value="Urease_beta"/>
    <property type="match status" value="1"/>
</dbReference>
<dbReference type="Gene3D" id="2.10.150.10">
    <property type="entry name" value="Urease, beta subunit"/>
    <property type="match status" value="1"/>
</dbReference>
<dbReference type="InterPro" id="IPR036463">
    <property type="entry name" value="Urease_gamma_sf"/>
</dbReference>
<dbReference type="RefSeq" id="WP_066200810.1">
    <property type="nucleotide sequence ID" value="NZ_CBCSAS010000056.1"/>
</dbReference>
<evidence type="ECO:0000313" key="7">
    <source>
        <dbReference type="Proteomes" id="UP000243024"/>
    </source>
</evidence>
<dbReference type="NCBIfam" id="NF009712">
    <property type="entry name" value="PRK13241.1"/>
    <property type="match status" value="1"/>
</dbReference>
<comment type="caution">
    <text evidence="6">The sequence shown here is derived from an EMBL/GenBank/DDBJ whole genome shotgun (WGS) entry which is preliminary data.</text>
</comment>
<dbReference type="HAMAP" id="MF_01954">
    <property type="entry name" value="Urease_beta"/>
    <property type="match status" value="1"/>
</dbReference>
<evidence type="ECO:0000313" key="6">
    <source>
        <dbReference type="EMBL" id="OAR04401.1"/>
    </source>
</evidence>
<dbReference type="EMBL" id="JXBB01000017">
    <property type="protein sequence ID" value="OAR04401.1"/>
    <property type="molecule type" value="Genomic_DNA"/>
</dbReference>
<proteinExistence type="inferred from homology"/>
<dbReference type="GO" id="GO:0043419">
    <property type="term" value="P:urea catabolic process"/>
    <property type="evidence" value="ECO:0007669"/>
    <property type="project" value="UniProtKB-UniPathway"/>
</dbReference>
<dbReference type="PANTHER" id="PTHR33569:SF1">
    <property type="entry name" value="UREASE"/>
    <property type="match status" value="1"/>
</dbReference>
<organism evidence="6 7">
    <name type="scientific">Hydrogenibacillus schlegelii</name>
    <name type="common">Bacillus schlegelii</name>
    <dbReference type="NCBI Taxonomy" id="1484"/>
    <lineage>
        <taxon>Bacteria</taxon>
        <taxon>Bacillati</taxon>
        <taxon>Bacillota</taxon>
        <taxon>Bacilli</taxon>
        <taxon>Bacillales</taxon>
        <taxon>Bacillales Family X. Incertae Sedis</taxon>
        <taxon>Hydrogenibacillus</taxon>
    </lineage>
</organism>
<dbReference type="GO" id="GO:0009039">
    <property type="term" value="F:urease activity"/>
    <property type="evidence" value="ECO:0007669"/>
    <property type="project" value="UniProtKB-EC"/>
</dbReference>
<dbReference type="InterPro" id="IPR050069">
    <property type="entry name" value="Urease_subunit"/>
</dbReference>
<dbReference type="UniPathway" id="UPA00258">
    <property type="reaction ID" value="UER00370"/>
</dbReference>
<dbReference type="HAMAP" id="MF_00739">
    <property type="entry name" value="Urease_gamma"/>
    <property type="match status" value="1"/>
</dbReference>
<reference evidence="6 7" key="1">
    <citation type="submission" date="2015-09" db="EMBL/GenBank/DDBJ databases">
        <title>Draft genome sequence of Hydrogenibacillus schlegelii DSM 2000.</title>
        <authorList>
            <person name="Hemp J."/>
        </authorList>
    </citation>
    <scope>NUCLEOTIDE SEQUENCE [LARGE SCALE GENOMIC DNA]</scope>
    <source>
        <strain evidence="6 7">MA 48</strain>
    </source>
</reference>
<dbReference type="GO" id="GO:0035550">
    <property type="term" value="C:urease complex"/>
    <property type="evidence" value="ECO:0007669"/>
    <property type="project" value="InterPro"/>
</dbReference>
<accession>A0A132N4L8</accession>
<dbReference type="Pfam" id="PF00547">
    <property type="entry name" value="Urease_gamma"/>
    <property type="match status" value="1"/>
</dbReference>
<evidence type="ECO:0000256" key="1">
    <source>
        <dbReference type="ARBA" id="ARBA00004897"/>
    </source>
</evidence>
<dbReference type="Pfam" id="PF00699">
    <property type="entry name" value="Urease_beta"/>
    <property type="match status" value="1"/>
</dbReference>
<dbReference type="FunFam" id="2.10.150.10:FF:000001">
    <property type="entry name" value="Urease subunit beta"/>
    <property type="match status" value="1"/>
</dbReference>
<evidence type="ECO:0000256" key="4">
    <source>
        <dbReference type="ARBA" id="ARBA00022801"/>
    </source>
</evidence>
<evidence type="ECO:0000256" key="3">
    <source>
        <dbReference type="ARBA" id="ARBA00022490"/>
    </source>
</evidence>
<dbReference type="SUPFAM" id="SSF51278">
    <property type="entry name" value="Urease, beta-subunit"/>
    <property type="match status" value="1"/>
</dbReference>
<dbReference type="InterPro" id="IPR002026">
    <property type="entry name" value="Urease_gamma/gamma-beta_su"/>
</dbReference>
<comment type="pathway">
    <text evidence="1">Nitrogen metabolism; urea degradation; CO(2) and NH(3) from urea (urease route): step 1/1.</text>
</comment>
<dbReference type="EC" id="3.5.1.5" evidence="2"/>
<evidence type="ECO:0000256" key="2">
    <source>
        <dbReference type="ARBA" id="ARBA00012934"/>
    </source>
</evidence>
<dbReference type="InterPro" id="IPR012010">
    <property type="entry name" value="Urease_gamma"/>
</dbReference>
<dbReference type="PANTHER" id="PTHR33569">
    <property type="entry name" value="UREASE"/>
    <property type="match status" value="1"/>
</dbReference>
<name>A0A132N4L8_HYDSH</name>
<gene>
    <name evidence="6" type="ORF">SA87_01960</name>
</gene>
<dbReference type="AlphaFoldDB" id="A0A132N4L8"/>
<keyword evidence="3" id="KW-0963">Cytoplasm</keyword>
<dbReference type="OrthoDB" id="9793527at2"/>
<dbReference type="Gene3D" id="3.30.280.10">
    <property type="entry name" value="Urease, gamma-like subunit"/>
    <property type="match status" value="1"/>
</dbReference>
<dbReference type="NCBIfam" id="TIGR00192">
    <property type="entry name" value="urease_beta"/>
    <property type="match status" value="1"/>
</dbReference>